<dbReference type="SUPFAM" id="SSF54001">
    <property type="entry name" value="Cysteine proteinases"/>
    <property type="match status" value="1"/>
</dbReference>
<dbReference type="GO" id="GO:0006508">
    <property type="term" value="P:proteolysis"/>
    <property type="evidence" value="ECO:0007669"/>
    <property type="project" value="InterPro"/>
</dbReference>
<name>A0A915DNE1_9BILA</name>
<reference evidence="3" key="1">
    <citation type="submission" date="2022-11" db="UniProtKB">
        <authorList>
            <consortium name="WormBaseParasite"/>
        </authorList>
    </citation>
    <scope>IDENTIFICATION</scope>
</reference>
<dbReference type="AlphaFoldDB" id="A0A915DNE1"/>
<dbReference type="WBParaSite" id="jg21421">
    <property type="protein sequence ID" value="jg21421"/>
    <property type="gene ID" value="jg21421"/>
</dbReference>
<dbReference type="InterPro" id="IPR000668">
    <property type="entry name" value="Peptidase_C1A_C"/>
</dbReference>
<organism evidence="2 3">
    <name type="scientific">Ditylenchus dipsaci</name>
    <dbReference type="NCBI Taxonomy" id="166011"/>
    <lineage>
        <taxon>Eukaryota</taxon>
        <taxon>Metazoa</taxon>
        <taxon>Ecdysozoa</taxon>
        <taxon>Nematoda</taxon>
        <taxon>Chromadorea</taxon>
        <taxon>Rhabditida</taxon>
        <taxon>Tylenchina</taxon>
        <taxon>Tylenchomorpha</taxon>
        <taxon>Sphaerularioidea</taxon>
        <taxon>Anguinidae</taxon>
        <taxon>Anguininae</taxon>
        <taxon>Ditylenchus</taxon>
    </lineage>
</organism>
<accession>A0A915DNE1</accession>
<sequence>MSLLIFCFCSGFSSSCYIKEHFKRFFDTSTNTKIYWEQFKLKYGKNVSLEEEIERKAAFDAAQELIEKHNQKHVQGLVHFRLKTNNLADMPFEKYRNRNNYKHVKKNKESVLRKKDKLLKIVMTKMTMETVGKFLIMWIGEIKATSLKSKCREIVDAAGLSAAWGTRSSIQKREPNAGCNGGNMDSAFEYVRQHGGLATEEKYPFEEQVCAH</sequence>
<dbReference type="Gene3D" id="1.10.287.2250">
    <property type="match status" value="1"/>
</dbReference>
<feature type="domain" description="Cathepsin propeptide inhibitor" evidence="1">
    <location>
        <begin position="36"/>
        <end position="95"/>
    </location>
</feature>
<protein>
    <submittedName>
        <fullName evidence="3">Cathepsin propeptide inhibitor domain-containing protein</fullName>
    </submittedName>
</protein>
<dbReference type="InterPro" id="IPR013201">
    <property type="entry name" value="Prot_inhib_I29"/>
</dbReference>
<evidence type="ECO:0000313" key="3">
    <source>
        <dbReference type="WBParaSite" id="jg21421"/>
    </source>
</evidence>
<dbReference type="Gene3D" id="3.90.70.10">
    <property type="entry name" value="Cysteine proteinases"/>
    <property type="match status" value="1"/>
</dbReference>
<dbReference type="GO" id="GO:0008234">
    <property type="term" value="F:cysteine-type peptidase activity"/>
    <property type="evidence" value="ECO:0007669"/>
    <property type="project" value="InterPro"/>
</dbReference>
<dbReference type="Pfam" id="PF00112">
    <property type="entry name" value="Peptidase_C1"/>
    <property type="match status" value="1"/>
</dbReference>
<evidence type="ECO:0000313" key="2">
    <source>
        <dbReference type="Proteomes" id="UP000887574"/>
    </source>
</evidence>
<evidence type="ECO:0000259" key="1">
    <source>
        <dbReference type="SMART" id="SM00848"/>
    </source>
</evidence>
<dbReference type="Proteomes" id="UP000887574">
    <property type="component" value="Unplaced"/>
</dbReference>
<dbReference type="Pfam" id="PF08246">
    <property type="entry name" value="Inhibitor_I29"/>
    <property type="match status" value="1"/>
</dbReference>
<proteinExistence type="predicted"/>
<dbReference type="InterPro" id="IPR038765">
    <property type="entry name" value="Papain-like_cys_pep_sf"/>
</dbReference>
<keyword evidence="2" id="KW-1185">Reference proteome</keyword>
<dbReference type="SMART" id="SM00848">
    <property type="entry name" value="Inhibitor_I29"/>
    <property type="match status" value="1"/>
</dbReference>